<evidence type="ECO:0000256" key="1">
    <source>
        <dbReference type="SAM" id="MobiDB-lite"/>
    </source>
</evidence>
<feature type="compositionally biased region" description="Basic and acidic residues" evidence="1">
    <location>
        <begin position="128"/>
        <end position="155"/>
    </location>
</feature>
<proteinExistence type="predicted"/>
<comment type="caution">
    <text evidence="2">The sequence shown here is derived from an EMBL/GenBank/DDBJ whole genome shotgun (WGS) entry which is preliminary data.</text>
</comment>
<feature type="region of interest" description="Disordered" evidence="1">
    <location>
        <begin position="117"/>
        <end position="166"/>
    </location>
</feature>
<protein>
    <submittedName>
        <fullName evidence="2">Uncharacterized protein</fullName>
    </submittedName>
</protein>
<keyword evidence="3" id="KW-1185">Reference proteome</keyword>
<dbReference type="EMBL" id="JARIHO010000012">
    <property type="protein sequence ID" value="KAJ7352115.1"/>
    <property type="molecule type" value="Genomic_DNA"/>
</dbReference>
<evidence type="ECO:0000313" key="3">
    <source>
        <dbReference type="Proteomes" id="UP001218218"/>
    </source>
</evidence>
<accession>A0AAD7A9H6</accession>
<sequence length="245" mass="27313">MYGEAVRYNAKSCRDGWSERSSSCNIRGTENCRGPGPHWDSLDSCATALELVRKTPPRPQLKLTRDPCTHFVLGNNEIPSDRNRNAVCEMFIGHRRIISLGLGVEDSCRRVGHLSSKKFSNGKAKQMHQSEEGSSDREQDDRQRRDKLKMNHDGQKSSSRKKMRAMSMAIQRPARDSKALVFVFEGKSNGTVEKEPVAPEHGTGKCLKLGFVLARARCIVLNTKARLPGPNWQAGSNQDGASKTF</sequence>
<evidence type="ECO:0000313" key="2">
    <source>
        <dbReference type="EMBL" id="KAJ7352115.1"/>
    </source>
</evidence>
<dbReference type="Proteomes" id="UP001218218">
    <property type="component" value="Unassembled WGS sequence"/>
</dbReference>
<dbReference type="AlphaFoldDB" id="A0AAD7A9H6"/>
<name>A0AAD7A9H6_9AGAR</name>
<gene>
    <name evidence="2" type="ORF">DFH08DRAFT_805396</name>
</gene>
<reference evidence="2" key="1">
    <citation type="submission" date="2023-03" db="EMBL/GenBank/DDBJ databases">
        <title>Massive genome expansion in bonnet fungi (Mycena s.s.) driven by repeated elements and novel gene families across ecological guilds.</title>
        <authorList>
            <consortium name="Lawrence Berkeley National Laboratory"/>
            <person name="Harder C.B."/>
            <person name="Miyauchi S."/>
            <person name="Viragh M."/>
            <person name="Kuo A."/>
            <person name="Thoen E."/>
            <person name="Andreopoulos B."/>
            <person name="Lu D."/>
            <person name="Skrede I."/>
            <person name="Drula E."/>
            <person name="Henrissat B."/>
            <person name="Morin E."/>
            <person name="Kohler A."/>
            <person name="Barry K."/>
            <person name="LaButti K."/>
            <person name="Morin E."/>
            <person name="Salamov A."/>
            <person name="Lipzen A."/>
            <person name="Mereny Z."/>
            <person name="Hegedus B."/>
            <person name="Baldrian P."/>
            <person name="Stursova M."/>
            <person name="Weitz H."/>
            <person name="Taylor A."/>
            <person name="Grigoriev I.V."/>
            <person name="Nagy L.G."/>
            <person name="Martin F."/>
            <person name="Kauserud H."/>
        </authorList>
    </citation>
    <scope>NUCLEOTIDE SEQUENCE</scope>
    <source>
        <strain evidence="2">CBHHK002</strain>
    </source>
</reference>
<organism evidence="2 3">
    <name type="scientific">Mycena albidolilacea</name>
    <dbReference type="NCBI Taxonomy" id="1033008"/>
    <lineage>
        <taxon>Eukaryota</taxon>
        <taxon>Fungi</taxon>
        <taxon>Dikarya</taxon>
        <taxon>Basidiomycota</taxon>
        <taxon>Agaricomycotina</taxon>
        <taxon>Agaricomycetes</taxon>
        <taxon>Agaricomycetidae</taxon>
        <taxon>Agaricales</taxon>
        <taxon>Marasmiineae</taxon>
        <taxon>Mycenaceae</taxon>
        <taxon>Mycena</taxon>
    </lineage>
</organism>